<dbReference type="AlphaFoldDB" id="W2GVT2"/>
<reference evidence="1" key="1">
    <citation type="submission" date="2013-11" db="EMBL/GenBank/DDBJ databases">
        <title>The Genome Sequence of Phytophthora parasitica CJ02B3.</title>
        <authorList>
            <consortium name="The Broad Institute Genomics Platform"/>
            <person name="Russ C."/>
            <person name="Tyler B."/>
            <person name="Panabieres F."/>
            <person name="Shan W."/>
            <person name="Tripathy S."/>
            <person name="Grunwald N."/>
            <person name="Machado M."/>
            <person name="Johnson C.S."/>
            <person name="Arredondo F."/>
            <person name="Hong C."/>
            <person name="Coffey M."/>
            <person name="Young S.K."/>
            <person name="Zeng Q."/>
            <person name="Gargeya S."/>
            <person name="Fitzgerald M."/>
            <person name="Abouelleil A."/>
            <person name="Alvarado L."/>
            <person name="Chapman S.B."/>
            <person name="Gainer-Dewar J."/>
            <person name="Goldberg J."/>
            <person name="Griggs A."/>
            <person name="Gujja S."/>
            <person name="Hansen M."/>
            <person name="Howarth C."/>
            <person name="Imamovic A."/>
            <person name="Ireland A."/>
            <person name="Larimer J."/>
            <person name="McCowan C."/>
            <person name="Murphy C."/>
            <person name="Pearson M."/>
            <person name="Poon T.W."/>
            <person name="Priest M."/>
            <person name="Roberts A."/>
            <person name="Saif S."/>
            <person name="Shea T."/>
            <person name="Sykes S."/>
            <person name="Wortman J."/>
            <person name="Nusbaum C."/>
            <person name="Birren B."/>
        </authorList>
    </citation>
    <scope>NUCLEOTIDE SEQUENCE [LARGE SCALE GENOMIC DNA]</scope>
    <source>
        <strain evidence="1">CJ02B3</strain>
    </source>
</reference>
<dbReference type="PANTHER" id="PTHR34615">
    <property type="entry name" value="PX DOMAIN-CONTAINING PROTEIN"/>
    <property type="match status" value="1"/>
</dbReference>
<dbReference type="EMBL" id="KI686363">
    <property type="protein sequence ID" value="ETK86415.1"/>
    <property type="molecule type" value="Genomic_DNA"/>
</dbReference>
<dbReference type="VEuPathDB" id="FungiDB:PPTG_07937"/>
<evidence type="ECO:0000313" key="1">
    <source>
        <dbReference type="EMBL" id="ETK86415.1"/>
    </source>
</evidence>
<protein>
    <submittedName>
        <fullName evidence="1">Uncharacterized protein</fullName>
    </submittedName>
</protein>
<proteinExistence type="predicted"/>
<dbReference type="Proteomes" id="UP000053236">
    <property type="component" value="Unassembled WGS sequence"/>
</dbReference>
<accession>W2GVT2</accession>
<organism evidence="1">
    <name type="scientific">Phytophthora nicotianae</name>
    <name type="common">Potato buckeye rot agent</name>
    <name type="synonym">Phytophthora parasitica</name>
    <dbReference type="NCBI Taxonomy" id="4792"/>
    <lineage>
        <taxon>Eukaryota</taxon>
        <taxon>Sar</taxon>
        <taxon>Stramenopiles</taxon>
        <taxon>Oomycota</taxon>
        <taxon>Peronosporomycetes</taxon>
        <taxon>Peronosporales</taxon>
        <taxon>Peronosporaceae</taxon>
        <taxon>Phytophthora</taxon>
    </lineage>
</organism>
<dbReference type="PANTHER" id="PTHR34615:SF1">
    <property type="entry name" value="PX DOMAIN-CONTAINING PROTEIN"/>
    <property type="match status" value="1"/>
</dbReference>
<sequence length="99" mass="11438">MDSDSSEDEELALLTQVCGGRPRLKRFNFDQPATAPVWKSKFRYAKDDIQALIVHFCLPDPFPARQRYHVSAFETLSIFLRRMAYSRRQSMSRSPSPIG</sequence>
<name>W2GVT2_PHYNI</name>
<gene>
    <name evidence="1" type="ORF">L915_08950</name>
</gene>